<organism evidence="2 3">
    <name type="scientific">Lasiosphaeris hirsuta</name>
    <dbReference type="NCBI Taxonomy" id="260670"/>
    <lineage>
        <taxon>Eukaryota</taxon>
        <taxon>Fungi</taxon>
        <taxon>Dikarya</taxon>
        <taxon>Ascomycota</taxon>
        <taxon>Pezizomycotina</taxon>
        <taxon>Sordariomycetes</taxon>
        <taxon>Sordariomycetidae</taxon>
        <taxon>Sordariales</taxon>
        <taxon>Lasiosphaeriaceae</taxon>
        <taxon>Lasiosphaeris</taxon>
    </lineage>
</organism>
<dbReference type="AlphaFoldDB" id="A0AA40DVY4"/>
<dbReference type="SUPFAM" id="SSF56091">
    <property type="entry name" value="DNA ligase/mRNA capping enzyme, catalytic domain"/>
    <property type="match status" value="1"/>
</dbReference>
<evidence type="ECO:0000313" key="3">
    <source>
        <dbReference type="Proteomes" id="UP001172102"/>
    </source>
</evidence>
<gene>
    <name evidence="2" type="ORF">B0H67DRAFT_490410</name>
</gene>
<proteinExistence type="predicted"/>
<feature type="non-terminal residue" evidence="2">
    <location>
        <position position="1"/>
    </location>
</feature>
<keyword evidence="2" id="KW-0436">Ligase</keyword>
<evidence type="ECO:0000259" key="1">
    <source>
        <dbReference type="Pfam" id="PF09414"/>
    </source>
</evidence>
<accession>A0AA40DVY4</accession>
<dbReference type="Pfam" id="PF21189">
    <property type="entry name" value="PHA02142"/>
    <property type="match status" value="1"/>
</dbReference>
<dbReference type="Pfam" id="PF09414">
    <property type="entry name" value="RNA_ligase"/>
    <property type="match status" value="1"/>
</dbReference>
<keyword evidence="3" id="KW-1185">Reference proteome</keyword>
<dbReference type="InterPro" id="IPR021122">
    <property type="entry name" value="RNA_ligase_dom_REL/Rnl2"/>
</dbReference>
<name>A0AA40DVY4_9PEZI</name>
<dbReference type="EMBL" id="JAUKUA010000004">
    <property type="protein sequence ID" value="KAK0715161.1"/>
    <property type="molecule type" value="Genomic_DNA"/>
</dbReference>
<sequence length="380" mass="42902">MRGTIRKLATVRMIKNVESFTYEHNKIDVDGWTVVMKKDEMFYESEFVVFLEADAFLPKTSPYSSMFAQVGNPRTNINQDGYLVLVRGFTNGSKEKVYSQGHIFKLSNFPEIMQDFKVRDEQAGFPDSPTFASAIRGIDYSKELGIKKWEDSQGEGPTSHGKVPSFVMKTDMERVQNCPNLFTKAKYTKFIFQESVKLDGSSMSCYFVEKSSRFFDHLGQLPASCVQYAAHPNGRFGVCSKNCDLFPDDVKGNPYWATATKNGLHSKLAELGKSIVVQGELVGWNIQGNPYGYAKGSYDFIVYAVVDIDTNKRRDGDLVELFANQQGLKHAKVLGYHTVRQIASCHQDLLDRANNMQGEGLVFKSSNDGRWFKVLSGRYI</sequence>
<dbReference type="GO" id="GO:0016874">
    <property type="term" value="F:ligase activity"/>
    <property type="evidence" value="ECO:0007669"/>
    <property type="project" value="UniProtKB-KW"/>
</dbReference>
<dbReference type="Gene3D" id="3.30.470.30">
    <property type="entry name" value="DNA ligase/mRNA capping enzyme"/>
    <property type="match status" value="1"/>
</dbReference>
<reference evidence="2" key="1">
    <citation type="submission" date="2023-06" db="EMBL/GenBank/DDBJ databases">
        <title>Genome-scale phylogeny and comparative genomics of the fungal order Sordariales.</title>
        <authorList>
            <consortium name="Lawrence Berkeley National Laboratory"/>
            <person name="Hensen N."/>
            <person name="Bonometti L."/>
            <person name="Westerberg I."/>
            <person name="Brannstrom I.O."/>
            <person name="Guillou S."/>
            <person name="Cros-Aarteil S."/>
            <person name="Calhoun S."/>
            <person name="Haridas S."/>
            <person name="Kuo A."/>
            <person name="Mondo S."/>
            <person name="Pangilinan J."/>
            <person name="Riley R."/>
            <person name="Labutti K."/>
            <person name="Andreopoulos B."/>
            <person name="Lipzen A."/>
            <person name="Chen C."/>
            <person name="Yanf M."/>
            <person name="Daum C."/>
            <person name="Ng V."/>
            <person name="Clum A."/>
            <person name="Steindorff A."/>
            <person name="Ohm R."/>
            <person name="Martin F."/>
            <person name="Silar P."/>
            <person name="Natvig D."/>
            <person name="Lalanne C."/>
            <person name="Gautier V."/>
            <person name="Ament-Velasquez S.L."/>
            <person name="Kruys A."/>
            <person name="Hutchinson M.I."/>
            <person name="Powell A.J."/>
            <person name="Barry K."/>
            <person name="Miller A.N."/>
            <person name="Grigoriev I.V."/>
            <person name="Debuchy R."/>
            <person name="Gladieux P."/>
            <person name="Thoren M.H."/>
            <person name="Johannesson H."/>
        </authorList>
    </citation>
    <scope>NUCLEOTIDE SEQUENCE</scope>
    <source>
        <strain evidence="2">SMH4607-1</strain>
    </source>
</reference>
<protein>
    <submittedName>
        <fullName evidence="2">RNA ligase-domain-containing protein</fullName>
    </submittedName>
</protein>
<comment type="caution">
    <text evidence="2">The sequence shown here is derived from an EMBL/GenBank/DDBJ whole genome shotgun (WGS) entry which is preliminary data.</text>
</comment>
<dbReference type="Proteomes" id="UP001172102">
    <property type="component" value="Unassembled WGS sequence"/>
</dbReference>
<feature type="domain" description="RNA ligase" evidence="1">
    <location>
        <begin position="192"/>
        <end position="374"/>
    </location>
</feature>
<evidence type="ECO:0000313" key="2">
    <source>
        <dbReference type="EMBL" id="KAK0715161.1"/>
    </source>
</evidence>